<evidence type="ECO:0000313" key="7">
    <source>
        <dbReference type="Proteomes" id="UP001150925"/>
    </source>
</evidence>
<keyword evidence="1" id="KW-0962">Peroxisome biogenesis</keyword>
<gene>
    <name evidence="6" type="primary">PEX11</name>
    <name evidence="6" type="ORF">IWQ62_000822</name>
</gene>
<reference evidence="6" key="1">
    <citation type="submission" date="2022-07" db="EMBL/GenBank/DDBJ databases">
        <title>Phylogenomic reconstructions and comparative analyses of Kickxellomycotina fungi.</title>
        <authorList>
            <person name="Reynolds N.K."/>
            <person name="Stajich J.E."/>
            <person name="Barry K."/>
            <person name="Grigoriev I.V."/>
            <person name="Crous P."/>
            <person name="Smith M.E."/>
        </authorList>
    </citation>
    <scope>NUCLEOTIDE SEQUENCE</scope>
    <source>
        <strain evidence="6">RSA 1196</strain>
    </source>
</reference>
<proteinExistence type="predicted"/>
<dbReference type="OrthoDB" id="411017at2759"/>
<sequence length="403" mass="44459">MGGPRPPLPADLYDRRPSDTSTIFPSDSVSQYGQAPPMTYRPPPVPNNRFGPPPAFQQDDRFSGSDPNIAVLEKPLPPGVSLSSNQSPGPILSNSLPPGVTTSTAGPQLSVDVSQANKAYPGGIPPSPPPPPIPYDKSPERYEAYQNSRVSTVTMGSPVVQTYMQFAATTLGRDKTYRFIQYLCRFLSYYAVKYGAPKSLVLPLMNIKASVGLTRKLMRVGKPIDFIHNALTMYKSTSDEVLRVLKTGKQVFMACYMATDTLQWIHGAQVYRFKNNPTLVRLGARLWLTAIACSWLAGVYELYQIHIRATLIPPHLLARSRKEKGHTSNVNEEAQREAQALSDQHRKVTRQLIQDSLDILIPSHTLKYHSLGEGLVGLAGTITAFMGGEPHWEKLYANNKPTA</sequence>
<evidence type="ECO:0000313" key="6">
    <source>
        <dbReference type="EMBL" id="KAJ1969135.1"/>
    </source>
</evidence>
<dbReference type="EMBL" id="JANBPY010000091">
    <property type="protein sequence ID" value="KAJ1969135.1"/>
    <property type="molecule type" value="Genomic_DNA"/>
</dbReference>
<evidence type="ECO:0000256" key="5">
    <source>
        <dbReference type="SAM" id="MobiDB-lite"/>
    </source>
</evidence>
<dbReference type="GO" id="GO:0005778">
    <property type="term" value="C:peroxisomal membrane"/>
    <property type="evidence" value="ECO:0007669"/>
    <property type="project" value="UniProtKB-SubCell"/>
</dbReference>
<protein>
    <submittedName>
        <fullName evidence="6">Peroxisomal membrane protein PMP27</fullName>
    </submittedName>
</protein>
<keyword evidence="7" id="KW-1185">Reference proteome</keyword>
<evidence type="ECO:0000256" key="1">
    <source>
        <dbReference type="ARBA" id="ARBA00022593"/>
    </source>
</evidence>
<dbReference type="PANTHER" id="PTHR12652">
    <property type="entry name" value="PEROXISOMAL BIOGENESIS FACTOR 11"/>
    <property type="match status" value="1"/>
</dbReference>
<accession>A0A9W8E991</accession>
<feature type="compositionally biased region" description="Polar residues" evidence="5">
    <location>
        <begin position="81"/>
        <end position="107"/>
    </location>
</feature>
<dbReference type="Proteomes" id="UP001150925">
    <property type="component" value="Unassembled WGS sequence"/>
</dbReference>
<comment type="subcellular location">
    <subcellularLocation>
        <location evidence="4">Peroxisome membrane</location>
    </subcellularLocation>
</comment>
<dbReference type="PANTHER" id="PTHR12652:SF50">
    <property type="entry name" value="PEROXIN 11"/>
    <property type="match status" value="1"/>
</dbReference>
<feature type="compositionally biased region" description="Pro residues" evidence="5">
    <location>
        <begin position="39"/>
        <end position="55"/>
    </location>
</feature>
<dbReference type="AlphaFoldDB" id="A0A9W8E991"/>
<name>A0A9W8E991_9FUNG</name>
<feature type="region of interest" description="Disordered" evidence="5">
    <location>
        <begin position="322"/>
        <end position="341"/>
    </location>
</feature>
<evidence type="ECO:0000256" key="3">
    <source>
        <dbReference type="ARBA" id="ARBA00023140"/>
    </source>
</evidence>
<keyword evidence="3" id="KW-0576">Peroxisome</keyword>
<dbReference type="Pfam" id="PF05648">
    <property type="entry name" value="PEX11"/>
    <property type="match status" value="1"/>
</dbReference>
<evidence type="ECO:0000256" key="4">
    <source>
        <dbReference type="ARBA" id="ARBA00046271"/>
    </source>
</evidence>
<comment type="caution">
    <text evidence="6">The sequence shown here is derived from an EMBL/GenBank/DDBJ whole genome shotgun (WGS) entry which is preliminary data.</text>
</comment>
<evidence type="ECO:0000256" key="2">
    <source>
        <dbReference type="ARBA" id="ARBA00023136"/>
    </source>
</evidence>
<feature type="region of interest" description="Disordered" evidence="5">
    <location>
        <begin position="1"/>
        <end position="107"/>
    </location>
</feature>
<dbReference type="InterPro" id="IPR008733">
    <property type="entry name" value="PEX11"/>
</dbReference>
<feature type="compositionally biased region" description="Polar residues" evidence="5">
    <location>
        <begin position="19"/>
        <end position="33"/>
    </location>
</feature>
<keyword evidence="2" id="KW-0472">Membrane</keyword>
<dbReference type="GO" id="GO:0016559">
    <property type="term" value="P:peroxisome fission"/>
    <property type="evidence" value="ECO:0007669"/>
    <property type="project" value="InterPro"/>
</dbReference>
<organism evidence="6 7">
    <name type="scientific">Dispira parvispora</name>
    <dbReference type="NCBI Taxonomy" id="1520584"/>
    <lineage>
        <taxon>Eukaryota</taxon>
        <taxon>Fungi</taxon>
        <taxon>Fungi incertae sedis</taxon>
        <taxon>Zoopagomycota</taxon>
        <taxon>Kickxellomycotina</taxon>
        <taxon>Dimargaritomycetes</taxon>
        <taxon>Dimargaritales</taxon>
        <taxon>Dimargaritaceae</taxon>
        <taxon>Dispira</taxon>
    </lineage>
</organism>